<dbReference type="InterPro" id="IPR020449">
    <property type="entry name" value="Tscrpt_reg_AraC-type_HTH"/>
</dbReference>
<evidence type="ECO:0000256" key="2">
    <source>
        <dbReference type="ARBA" id="ARBA00023125"/>
    </source>
</evidence>
<evidence type="ECO:0000259" key="4">
    <source>
        <dbReference type="PROSITE" id="PS01124"/>
    </source>
</evidence>
<dbReference type="PANTHER" id="PTHR47894:SF1">
    <property type="entry name" value="HTH-TYPE TRANSCRIPTIONAL REGULATOR VQSM"/>
    <property type="match status" value="1"/>
</dbReference>
<dbReference type="RefSeq" id="WP_310344890.1">
    <property type="nucleotide sequence ID" value="NZ_JAVDXO010000009.1"/>
</dbReference>
<evidence type="ECO:0000256" key="1">
    <source>
        <dbReference type="ARBA" id="ARBA00023015"/>
    </source>
</evidence>
<protein>
    <submittedName>
        <fullName evidence="5">AraC-like DNA-binding protein</fullName>
    </submittedName>
</protein>
<keyword evidence="1" id="KW-0805">Transcription regulation</keyword>
<dbReference type="InterPro" id="IPR018060">
    <property type="entry name" value="HTH_AraC"/>
</dbReference>
<proteinExistence type="predicted"/>
<accession>A0ABU1ZT32</accession>
<dbReference type="SMART" id="SM00342">
    <property type="entry name" value="HTH_ARAC"/>
    <property type="match status" value="1"/>
</dbReference>
<dbReference type="InterPro" id="IPR009057">
    <property type="entry name" value="Homeodomain-like_sf"/>
</dbReference>
<dbReference type="PANTHER" id="PTHR47894">
    <property type="entry name" value="HTH-TYPE TRANSCRIPTIONAL REGULATOR GADX"/>
    <property type="match status" value="1"/>
</dbReference>
<dbReference type="Proteomes" id="UP001268089">
    <property type="component" value="Unassembled WGS sequence"/>
</dbReference>
<dbReference type="SUPFAM" id="SSF46689">
    <property type="entry name" value="Homeodomain-like"/>
    <property type="match status" value="1"/>
</dbReference>
<dbReference type="EMBL" id="JAVDXO010000009">
    <property type="protein sequence ID" value="MDR7308081.1"/>
    <property type="molecule type" value="Genomic_DNA"/>
</dbReference>
<evidence type="ECO:0000313" key="6">
    <source>
        <dbReference type="Proteomes" id="UP001268089"/>
    </source>
</evidence>
<keyword evidence="2" id="KW-0238">DNA-binding</keyword>
<name>A0ABU1ZT32_9BURK</name>
<keyword evidence="3" id="KW-0804">Transcription</keyword>
<keyword evidence="6" id="KW-1185">Reference proteome</keyword>
<sequence>MPHPSPIAATPMAFVQAIVAAYARYGHDPASALAQAQIAPEQVPQEQARITAWQMERISDLAMRELDDEALGWFSRRLPWGSYGMLARASISAPTLALAVKRWCRHHGLIADDITLTLQTTGSTASISIAEHRELGERGALREFCLVSVLRNIHGLACWLVDSRIPLLHAQFPFAAPPHAEAYQVLFSGPTRFGQAQAAISFDAQYLQLPLRRDEKALQQMLQHALPLTVLQYRRDRLLVQRVRQLLGAQPQDTHGAEALAALLHVSPRTLHRQLKEEGATLQALKDEVRQSRATELLLRTQRPIKQVAEAAGFQNEKSFIRAFKGWTGQSPAEFRRSATPLA</sequence>
<dbReference type="Gene3D" id="1.10.10.60">
    <property type="entry name" value="Homeodomain-like"/>
    <property type="match status" value="1"/>
</dbReference>
<dbReference type="PRINTS" id="PR00032">
    <property type="entry name" value="HTHARAC"/>
</dbReference>
<reference evidence="5 6" key="1">
    <citation type="submission" date="2023-07" db="EMBL/GenBank/DDBJ databases">
        <title>Sorghum-associated microbial communities from plants grown in Nebraska, USA.</title>
        <authorList>
            <person name="Schachtman D."/>
        </authorList>
    </citation>
    <scope>NUCLEOTIDE SEQUENCE [LARGE SCALE GENOMIC DNA]</scope>
    <source>
        <strain evidence="5 6">BE308</strain>
    </source>
</reference>
<feature type="domain" description="HTH araC/xylS-type" evidence="4">
    <location>
        <begin position="241"/>
        <end position="338"/>
    </location>
</feature>
<gene>
    <name evidence="5" type="ORF">J2X15_003390</name>
</gene>
<dbReference type="InterPro" id="IPR032687">
    <property type="entry name" value="AraC-type_N"/>
</dbReference>
<dbReference type="Pfam" id="PF12625">
    <property type="entry name" value="Arabinose_bd"/>
    <property type="match status" value="1"/>
</dbReference>
<evidence type="ECO:0000256" key="3">
    <source>
        <dbReference type="ARBA" id="ARBA00023163"/>
    </source>
</evidence>
<dbReference type="PROSITE" id="PS01124">
    <property type="entry name" value="HTH_ARAC_FAMILY_2"/>
    <property type="match status" value="1"/>
</dbReference>
<dbReference type="Pfam" id="PF12833">
    <property type="entry name" value="HTH_18"/>
    <property type="match status" value="1"/>
</dbReference>
<comment type="caution">
    <text evidence="5">The sequence shown here is derived from an EMBL/GenBank/DDBJ whole genome shotgun (WGS) entry which is preliminary data.</text>
</comment>
<organism evidence="5 6">
    <name type="scientific">Rhodoferax saidenbachensis</name>
    <dbReference type="NCBI Taxonomy" id="1484693"/>
    <lineage>
        <taxon>Bacteria</taxon>
        <taxon>Pseudomonadati</taxon>
        <taxon>Pseudomonadota</taxon>
        <taxon>Betaproteobacteria</taxon>
        <taxon>Burkholderiales</taxon>
        <taxon>Comamonadaceae</taxon>
        <taxon>Rhodoferax</taxon>
    </lineage>
</organism>
<evidence type="ECO:0000313" key="5">
    <source>
        <dbReference type="EMBL" id="MDR7308081.1"/>
    </source>
</evidence>